<dbReference type="InterPro" id="IPR036390">
    <property type="entry name" value="WH_DNA-bd_sf"/>
</dbReference>
<dbReference type="InterPro" id="IPR050313">
    <property type="entry name" value="Carb_Metab_HTH_regulators"/>
</dbReference>
<dbReference type="Proteomes" id="UP001208656">
    <property type="component" value="Unassembled WGS sequence"/>
</dbReference>
<dbReference type="InterPro" id="IPR018356">
    <property type="entry name" value="Tscrpt_reg_HTH_DeoR_CS"/>
</dbReference>
<organism evidence="5 6">
    <name type="scientific">Pallidibacillus thermolactis</name>
    <dbReference type="NCBI Taxonomy" id="251051"/>
    <lineage>
        <taxon>Bacteria</taxon>
        <taxon>Bacillati</taxon>
        <taxon>Bacillota</taxon>
        <taxon>Bacilli</taxon>
        <taxon>Bacillales</taxon>
        <taxon>Bacillaceae</taxon>
        <taxon>Pallidibacillus</taxon>
    </lineage>
</organism>
<dbReference type="Pfam" id="PF08220">
    <property type="entry name" value="HTH_DeoR"/>
    <property type="match status" value="1"/>
</dbReference>
<dbReference type="Gene3D" id="1.10.10.10">
    <property type="entry name" value="Winged helix-like DNA-binding domain superfamily/Winged helix DNA-binding domain"/>
    <property type="match status" value="1"/>
</dbReference>
<feature type="domain" description="HTH deoR-type" evidence="4">
    <location>
        <begin position="3"/>
        <end position="58"/>
    </location>
</feature>
<dbReference type="SUPFAM" id="SSF46785">
    <property type="entry name" value="Winged helix' DNA-binding domain"/>
    <property type="match status" value="1"/>
</dbReference>
<dbReference type="EMBL" id="JAOUSE010000022">
    <property type="protein sequence ID" value="MCU9594480.1"/>
    <property type="molecule type" value="Genomic_DNA"/>
</dbReference>
<keyword evidence="1" id="KW-0805">Transcription regulation</keyword>
<dbReference type="SUPFAM" id="SSF100950">
    <property type="entry name" value="NagB/RpiA/CoA transferase-like"/>
    <property type="match status" value="1"/>
</dbReference>
<protein>
    <submittedName>
        <fullName evidence="5">DeoR/GlpR family DNA-binding transcription regulator</fullName>
    </submittedName>
</protein>
<evidence type="ECO:0000256" key="1">
    <source>
        <dbReference type="ARBA" id="ARBA00023015"/>
    </source>
</evidence>
<dbReference type="PRINTS" id="PR00037">
    <property type="entry name" value="HTHLACR"/>
</dbReference>
<dbReference type="InterPro" id="IPR014036">
    <property type="entry name" value="DeoR-like_C"/>
</dbReference>
<dbReference type="PROSITE" id="PS00894">
    <property type="entry name" value="HTH_DEOR_1"/>
    <property type="match status" value="1"/>
</dbReference>
<dbReference type="InterPro" id="IPR036388">
    <property type="entry name" value="WH-like_DNA-bd_sf"/>
</dbReference>
<evidence type="ECO:0000256" key="3">
    <source>
        <dbReference type="ARBA" id="ARBA00023163"/>
    </source>
</evidence>
<comment type="caution">
    <text evidence="5">The sequence shown here is derived from an EMBL/GenBank/DDBJ whole genome shotgun (WGS) entry which is preliminary data.</text>
</comment>
<keyword evidence="2 5" id="KW-0238">DNA-binding</keyword>
<dbReference type="Pfam" id="PF00455">
    <property type="entry name" value="DeoRC"/>
    <property type="match status" value="1"/>
</dbReference>
<dbReference type="GO" id="GO:0003677">
    <property type="term" value="F:DNA binding"/>
    <property type="evidence" value="ECO:0007669"/>
    <property type="project" value="UniProtKB-KW"/>
</dbReference>
<evidence type="ECO:0000259" key="4">
    <source>
        <dbReference type="PROSITE" id="PS51000"/>
    </source>
</evidence>
<keyword evidence="6" id="KW-1185">Reference proteome</keyword>
<evidence type="ECO:0000313" key="6">
    <source>
        <dbReference type="Proteomes" id="UP001208656"/>
    </source>
</evidence>
<evidence type="ECO:0000256" key="2">
    <source>
        <dbReference type="ARBA" id="ARBA00023125"/>
    </source>
</evidence>
<accession>A0ABT2WFM9</accession>
<proteinExistence type="predicted"/>
<gene>
    <name evidence="5" type="ORF">OEV82_08420</name>
</gene>
<dbReference type="InterPro" id="IPR037171">
    <property type="entry name" value="NagB/RpiA_transferase-like"/>
</dbReference>
<dbReference type="PANTHER" id="PTHR30363:SF51">
    <property type="entry name" value="HTH-TYPE TRANSCRIPTIONAL REPRESSOR GLCR"/>
    <property type="match status" value="1"/>
</dbReference>
<reference evidence="5 6" key="1">
    <citation type="submission" date="2022-10" db="EMBL/GenBank/DDBJ databases">
        <title>Description of Fervidibacillus gen. nov. in the family Fervidibacillaceae fam. nov. with two species, Fervidibacillus albus sp. nov., and Fervidibacillus halotolerans sp. nov., isolated from tidal flat sediments.</title>
        <authorList>
            <person name="Kwon K.K."/>
            <person name="Yang S.-H."/>
        </authorList>
    </citation>
    <scope>NUCLEOTIDE SEQUENCE [LARGE SCALE GENOMIC DNA]</scope>
    <source>
        <strain evidence="5 6">DSM 23332</strain>
    </source>
</reference>
<dbReference type="PANTHER" id="PTHR30363">
    <property type="entry name" value="HTH-TYPE TRANSCRIPTIONAL REGULATOR SRLR-RELATED"/>
    <property type="match status" value="1"/>
</dbReference>
<dbReference type="InterPro" id="IPR001034">
    <property type="entry name" value="DeoR_HTH"/>
</dbReference>
<dbReference type="SMART" id="SM01134">
    <property type="entry name" value="DeoRC"/>
    <property type="match status" value="1"/>
</dbReference>
<name>A0ABT2WFM9_9BACI</name>
<keyword evidence="3" id="KW-0804">Transcription</keyword>
<dbReference type="PROSITE" id="PS51000">
    <property type="entry name" value="HTH_DEOR_2"/>
    <property type="match status" value="1"/>
</dbReference>
<dbReference type="RefSeq" id="WP_263061584.1">
    <property type="nucleotide sequence ID" value="NZ_JAOUSE010000022.1"/>
</dbReference>
<sequence>MHQSKRIARIKELLAEKKELTTKEIMNEFNISQDTARRDILLLVERGAAIRTHGGIISPNYDNLIPGYEERMLHFTKEKNAIAEVALSYLRKDVVCFVDVSTTLLKFCQKMNEKVTVFTHSLDNVLAMSLKPYININLLGGKLNIENRFFYGMDTLQKINKIRFDIAFIATGSIDKEGIYLVNQEDAAIVQCVIENSRKVILVAENQKFQYKVPYHVCSLDKIDVFITDKPLTKEQRNFFNEDTEIKVINKE</sequence>
<evidence type="ECO:0000313" key="5">
    <source>
        <dbReference type="EMBL" id="MCU9594480.1"/>
    </source>
</evidence>
<dbReference type="SMART" id="SM00420">
    <property type="entry name" value="HTH_DEOR"/>
    <property type="match status" value="1"/>
</dbReference>